<sequence length="204" mass="21557">MFRISVSSPLLGGYDEPEILRCAITSKWPTGADGGQAKGLALAISGRDADALERARLAVSLAPVDGHVLDLAGMIAILAGAPDLAADVSDPTRERHGVGRFGARSIWGVSQLMLGDDRTVITAFSGAVAAGSSVSPPSLLFQAVAHHRLGEYEKAPNLIDELSATWPNFPVRFLVERVLRDAAPVERDILEALDSYGFVGPQTD</sequence>
<accession>A0ABT2X8N0</accession>
<comment type="caution">
    <text evidence="1">The sequence shown here is derived from an EMBL/GenBank/DDBJ whole genome shotgun (WGS) entry which is preliminary data.</text>
</comment>
<evidence type="ECO:0008006" key="3">
    <source>
        <dbReference type="Google" id="ProtNLM"/>
    </source>
</evidence>
<protein>
    <recommendedName>
        <fullName evidence="3">Tetratricopeptide repeat-containing protein</fullName>
    </recommendedName>
</protein>
<reference evidence="1 2" key="1">
    <citation type="submission" date="2022-10" db="EMBL/GenBank/DDBJ databases">
        <title>Defluviimonas sp. nov., isolated from ocean surface sediments.</title>
        <authorList>
            <person name="He W."/>
            <person name="Wang L."/>
            <person name="Zhang D.-F."/>
        </authorList>
    </citation>
    <scope>NUCLEOTIDE SEQUENCE [LARGE SCALE GENOMIC DNA]</scope>
    <source>
        <strain evidence="1 2">WL0024</strain>
    </source>
</reference>
<gene>
    <name evidence="1" type="ORF">OEZ60_19060</name>
</gene>
<dbReference type="InterPro" id="IPR011990">
    <property type="entry name" value="TPR-like_helical_dom_sf"/>
</dbReference>
<evidence type="ECO:0000313" key="1">
    <source>
        <dbReference type="EMBL" id="MCU9850099.1"/>
    </source>
</evidence>
<dbReference type="EMBL" id="JAOVQO010000021">
    <property type="protein sequence ID" value="MCU9850099.1"/>
    <property type="molecule type" value="Genomic_DNA"/>
</dbReference>
<proteinExistence type="predicted"/>
<keyword evidence="2" id="KW-1185">Reference proteome</keyword>
<dbReference type="SUPFAM" id="SSF48452">
    <property type="entry name" value="TPR-like"/>
    <property type="match status" value="1"/>
</dbReference>
<name>A0ABT2X8N0_9RHOB</name>
<organism evidence="1 2">
    <name type="scientific">Albidovulum salinarum</name>
    <dbReference type="NCBI Taxonomy" id="2984153"/>
    <lineage>
        <taxon>Bacteria</taxon>
        <taxon>Pseudomonadati</taxon>
        <taxon>Pseudomonadota</taxon>
        <taxon>Alphaproteobacteria</taxon>
        <taxon>Rhodobacterales</taxon>
        <taxon>Paracoccaceae</taxon>
        <taxon>Albidovulum</taxon>
    </lineage>
</organism>
<dbReference type="Proteomes" id="UP001209535">
    <property type="component" value="Unassembled WGS sequence"/>
</dbReference>
<evidence type="ECO:0000313" key="2">
    <source>
        <dbReference type="Proteomes" id="UP001209535"/>
    </source>
</evidence>